<feature type="compositionally biased region" description="Acidic residues" evidence="1">
    <location>
        <begin position="40"/>
        <end position="49"/>
    </location>
</feature>
<evidence type="ECO:0000313" key="3">
    <source>
        <dbReference type="Proteomes" id="UP001239782"/>
    </source>
</evidence>
<accession>A0AA51X5R5</accession>
<proteinExistence type="predicted"/>
<feature type="compositionally biased region" description="Basic and acidic residues" evidence="1">
    <location>
        <begin position="76"/>
        <end position="86"/>
    </location>
</feature>
<dbReference type="RefSeq" id="WP_309201582.1">
    <property type="nucleotide sequence ID" value="NZ_CP133548.1"/>
</dbReference>
<sequence length="86" mass="9967">MKKTPEETPEELQKKIAETRQQFERDKQQQTEHHQSIDSQPDDELDEQSGCDNPVEFEPLPREQRQANEPTASAEKIARPKDHSGN</sequence>
<protein>
    <submittedName>
        <fullName evidence="2">Uncharacterized protein</fullName>
    </submittedName>
</protein>
<dbReference type="AlphaFoldDB" id="A0AA51X5R5"/>
<evidence type="ECO:0000313" key="2">
    <source>
        <dbReference type="EMBL" id="WMS86437.1"/>
    </source>
</evidence>
<keyword evidence="3" id="KW-1185">Reference proteome</keyword>
<evidence type="ECO:0000256" key="1">
    <source>
        <dbReference type="SAM" id="MobiDB-lite"/>
    </source>
</evidence>
<dbReference type="EMBL" id="CP133548">
    <property type="protein sequence ID" value="WMS86437.1"/>
    <property type="molecule type" value="Genomic_DNA"/>
</dbReference>
<dbReference type="Proteomes" id="UP001239782">
    <property type="component" value="Chromosome"/>
</dbReference>
<feature type="compositionally biased region" description="Basic and acidic residues" evidence="1">
    <location>
        <begin position="1"/>
        <end position="36"/>
    </location>
</feature>
<dbReference type="KEGG" id="plei:Q9312_14540"/>
<name>A0AA51X5R5_9GAMM</name>
<organism evidence="2 3">
    <name type="scientific">Pleionea litopenaei</name>
    <dbReference type="NCBI Taxonomy" id="3070815"/>
    <lineage>
        <taxon>Bacteria</taxon>
        <taxon>Pseudomonadati</taxon>
        <taxon>Pseudomonadota</taxon>
        <taxon>Gammaproteobacteria</taxon>
        <taxon>Oceanospirillales</taxon>
        <taxon>Pleioneaceae</taxon>
        <taxon>Pleionea</taxon>
    </lineage>
</organism>
<gene>
    <name evidence="2" type="ORF">Q9312_14540</name>
</gene>
<reference evidence="2 3" key="1">
    <citation type="submission" date="2023-08" db="EMBL/GenBank/DDBJ databases">
        <title>Pleionea litopenaei sp. nov., isolated from stomach of juvenile Litopenaeus vannamei.</title>
        <authorList>
            <person name="Rho A.M."/>
            <person name="Hwang C.Y."/>
        </authorList>
    </citation>
    <scope>NUCLEOTIDE SEQUENCE [LARGE SCALE GENOMIC DNA]</scope>
    <source>
        <strain evidence="2 3">HL-JVS1</strain>
    </source>
</reference>
<feature type="region of interest" description="Disordered" evidence="1">
    <location>
        <begin position="1"/>
        <end position="86"/>
    </location>
</feature>